<dbReference type="EnsemblMetazoa" id="SCAU001023-RA">
    <property type="protein sequence ID" value="SCAU001023-PA"/>
    <property type="gene ID" value="SCAU001023"/>
</dbReference>
<dbReference type="AlphaFoldDB" id="A0A1I8NQ10"/>
<evidence type="ECO:0000313" key="6">
    <source>
        <dbReference type="Proteomes" id="UP000095300"/>
    </source>
</evidence>
<accession>A0A1I8NQ10</accession>
<dbReference type="OrthoDB" id="1925699at2759"/>
<feature type="domain" description="RING-type" evidence="4">
    <location>
        <begin position="9"/>
        <end position="51"/>
    </location>
</feature>
<evidence type="ECO:0000256" key="1">
    <source>
        <dbReference type="ARBA" id="ARBA00022771"/>
    </source>
</evidence>
<dbReference type="Pfam" id="PF13639">
    <property type="entry name" value="zf-RING_2"/>
    <property type="match status" value="1"/>
</dbReference>
<dbReference type="InterPro" id="IPR006616">
    <property type="entry name" value="DM9_repeat"/>
</dbReference>
<dbReference type="InterPro" id="IPR001841">
    <property type="entry name" value="Znf_RING"/>
</dbReference>
<dbReference type="STRING" id="35570.A0A1I8NQ10"/>
<evidence type="ECO:0000313" key="5">
    <source>
        <dbReference type="EnsemblMetazoa" id="SCAU001023-PA"/>
    </source>
</evidence>
<keyword evidence="6" id="KW-1185">Reference proteome</keyword>
<keyword evidence="1 3" id="KW-0479">Metal-binding</keyword>
<dbReference type="PROSITE" id="PS50089">
    <property type="entry name" value="ZF_RING_2"/>
    <property type="match status" value="1"/>
</dbReference>
<dbReference type="VEuPathDB" id="VectorBase:SCAU001023"/>
<evidence type="ECO:0000256" key="2">
    <source>
        <dbReference type="ARBA" id="ARBA00022833"/>
    </source>
</evidence>
<sequence>MSNSLNVLCAICSEYFSSCAIIYCTTKCGHVFHQQCLTRWLSHSDSCPQCRRKCHRHMVHRVYLNFSEPLPADDLESEAVKSFDWFPFDNNMTAEKISKFGLKLDDDEDGDAIYAAHVYLNNDLLPAFYVPKKKGVYCAWNCQSHFLEDEIELLDVSNDSEVEYKWVAAANGEIPEHALAFGYSDTGESLYCGRALVEGRIRYGKLHPSHSCCYVPFERFEKNNNIYEVLVRVPKKENST</sequence>
<dbReference type="Pfam" id="PF11901">
    <property type="entry name" value="DM9"/>
    <property type="match status" value="1"/>
</dbReference>
<name>A0A1I8NQ10_STOCA</name>
<dbReference type="KEGG" id="scac:106090809"/>
<dbReference type="PANTHER" id="PTHR31649">
    <property type="entry name" value="AGAP009604-PA"/>
    <property type="match status" value="1"/>
</dbReference>
<keyword evidence="2" id="KW-0862">Zinc</keyword>
<dbReference type="SMART" id="SM00184">
    <property type="entry name" value="RING"/>
    <property type="match status" value="1"/>
</dbReference>
<dbReference type="SUPFAM" id="SSF57850">
    <property type="entry name" value="RING/U-box"/>
    <property type="match status" value="1"/>
</dbReference>
<dbReference type="GO" id="GO:0008270">
    <property type="term" value="F:zinc ion binding"/>
    <property type="evidence" value="ECO:0007669"/>
    <property type="project" value="UniProtKB-KW"/>
</dbReference>
<reference evidence="5" key="1">
    <citation type="submission" date="2020-05" db="UniProtKB">
        <authorList>
            <consortium name="EnsemblMetazoa"/>
        </authorList>
    </citation>
    <scope>IDENTIFICATION</scope>
    <source>
        <strain evidence="5">USDA</strain>
    </source>
</reference>
<dbReference type="Proteomes" id="UP000095300">
    <property type="component" value="Unassembled WGS sequence"/>
</dbReference>
<organism evidence="5 6">
    <name type="scientific">Stomoxys calcitrans</name>
    <name type="common">Stable fly</name>
    <name type="synonym">Conops calcitrans</name>
    <dbReference type="NCBI Taxonomy" id="35570"/>
    <lineage>
        <taxon>Eukaryota</taxon>
        <taxon>Metazoa</taxon>
        <taxon>Ecdysozoa</taxon>
        <taxon>Arthropoda</taxon>
        <taxon>Hexapoda</taxon>
        <taxon>Insecta</taxon>
        <taxon>Pterygota</taxon>
        <taxon>Neoptera</taxon>
        <taxon>Endopterygota</taxon>
        <taxon>Diptera</taxon>
        <taxon>Brachycera</taxon>
        <taxon>Muscomorpha</taxon>
        <taxon>Muscoidea</taxon>
        <taxon>Muscidae</taxon>
        <taxon>Stomoxys</taxon>
    </lineage>
</organism>
<dbReference type="PANTHER" id="PTHR31649:SF10">
    <property type="entry name" value="IP19903P-RELATED"/>
    <property type="match status" value="1"/>
</dbReference>
<gene>
    <name evidence="5" type="primary">106090809</name>
</gene>
<evidence type="ECO:0000259" key="4">
    <source>
        <dbReference type="PROSITE" id="PS50089"/>
    </source>
</evidence>
<evidence type="ECO:0000256" key="3">
    <source>
        <dbReference type="PROSITE-ProRule" id="PRU00175"/>
    </source>
</evidence>
<proteinExistence type="predicted"/>
<dbReference type="Gene3D" id="3.30.40.10">
    <property type="entry name" value="Zinc/RING finger domain, C3HC4 (zinc finger)"/>
    <property type="match status" value="1"/>
</dbReference>
<dbReference type="SMART" id="SM00696">
    <property type="entry name" value="DM9"/>
    <property type="match status" value="1"/>
</dbReference>
<keyword evidence="1 3" id="KW-0863">Zinc-finger</keyword>
<protein>
    <recommendedName>
        <fullName evidence="4">RING-type domain-containing protein</fullName>
    </recommendedName>
</protein>
<dbReference type="InterPro" id="IPR013083">
    <property type="entry name" value="Znf_RING/FYVE/PHD"/>
</dbReference>